<dbReference type="AlphaFoldDB" id="A0A4Y2QNA7"/>
<protein>
    <submittedName>
        <fullName evidence="1">Uncharacterized protein</fullName>
    </submittedName>
</protein>
<dbReference type="EMBL" id="BGPR01222153">
    <property type="protein sequence ID" value="GBN64811.1"/>
    <property type="molecule type" value="Genomic_DNA"/>
</dbReference>
<gene>
    <name evidence="1" type="ORF">AVEN_119232_1</name>
</gene>
<keyword evidence="2" id="KW-1185">Reference proteome</keyword>
<organism evidence="1 2">
    <name type="scientific">Araneus ventricosus</name>
    <name type="common">Orbweaver spider</name>
    <name type="synonym">Epeira ventricosa</name>
    <dbReference type="NCBI Taxonomy" id="182803"/>
    <lineage>
        <taxon>Eukaryota</taxon>
        <taxon>Metazoa</taxon>
        <taxon>Ecdysozoa</taxon>
        <taxon>Arthropoda</taxon>
        <taxon>Chelicerata</taxon>
        <taxon>Arachnida</taxon>
        <taxon>Araneae</taxon>
        <taxon>Araneomorphae</taxon>
        <taxon>Entelegynae</taxon>
        <taxon>Araneoidea</taxon>
        <taxon>Araneidae</taxon>
        <taxon>Araneus</taxon>
    </lineage>
</organism>
<evidence type="ECO:0000313" key="2">
    <source>
        <dbReference type="Proteomes" id="UP000499080"/>
    </source>
</evidence>
<accession>A0A4Y2QNA7</accession>
<comment type="caution">
    <text evidence="1">The sequence shown here is derived from an EMBL/GenBank/DDBJ whole genome shotgun (WGS) entry which is preliminary data.</text>
</comment>
<evidence type="ECO:0000313" key="1">
    <source>
        <dbReference type="EMBL" id="GBN64811.1"/>
    </source>
</evidence>
<dbReference type="Proteomes" id="UP000499080">
    <property type="component" value="Unassembled WGS sequence"/>
</dbReference>
<sequence length="108" mass="12340">MGSKLSRINYIERNTPVPTILSNQNHFGKRKLKRRAVIVKNETSGLTITALKLLHFIPAKRIFPKFRFFDVISLMALSSMSEMDKLCQTKPRPALHPSHYTIDSSLVT</sequence>
<name>A0A4Y2QNA7_ARAVE</name>
<reference evidence="1 2" key="1">
    <citation type="journal article" date="2019" name="Sci. Rep.">
        <title>Orb-weaving spider Araneus ventricosus genome elucidates the spidroin gene catalogue.</title>
        <authorList>
            <person name="Kono N."/>
            <person name="Nakamura H."/>
            <person name="Ohtoshi R."/>
            <person name="Moran D.A.P."/>
            <person name="Shinohara A."/>
            <person name="Yoshida Y."/>
            <person name="Fujiwara M."/>
            <person name="Mori M."/>
            <person name="Tomita M."/>
            <person name="Arakawa K."/>
        </authorList>
    </citation>
    <scope>NUCLEOTIDE SEQUENCE [LARGE SCALE GENOMIC DNA]</scope>
</reference>
<proteinExistence type="predicted"/>